<evidence type="ECO:0000313" key="2">
    <source>
        <dbReference type="EMBL" id="BAF59231.1"/>
    </source>
</evidence>
<dbReference type="EMBL" id="AP009389">
    <property type="protein sequence ID" value="BAF59231.1"/>
    <property type="molecule type" value="Genomic_DNA"/>
</dbReference>
<organism evidence="2 3">
    <name type="scientific">Pelotomaculum thermopropionicum (strain DSM 13744 / JCM 10971 / SI)</name>
    <dbReference type="NCBI Taxonomy" id="370438"/>
    <lineage>
        <taxon>Bacteria</taxon>
        <taxon>Bacillati</taxon>
        <taxon>Bacillota</taxon>
        <taxon>Clostridia</taxon>
        <taxon>Eubacteriales</taxon>
        <taxon>Desulfotomaculaceae</taxon>
        <taxon>Pelotomaculum</taxon>
    </lineage>
</organism>
<evidence type="ECO:0000259" key="1">
    <source>
        <dbReference type="Pfam" id="PF00899"/>
    </source>
</evidence>
<dbReference type="Proteomes" id="UP000006556">
    <property type="component" value="Chromosome"/>
</dbReference>
<evidence type="ECO:0000313" key="3">
    <source>
        <dbReference type="Proteomes" id="UP000006556"/>
    </source>
</evidence>
<dbReference type="GO" id="GO:0061504">
    <property type="term" value="P:cyclic threonylcarbamoyladenosine biosynthetic process"/>
    <property type="evidence" value="ECO:0007669"/>
    <property type="project" value="TreeGrafter"/>
</dbReference>
<sequence length="303" mass="32456">MGFFVKEKIAGFSVAAVKGRRLKALYLCLRGYRPLRRSVLTGGPPFPAASPESCRTLSRRKEVLQLLERFSRTVMLIGDEGLAVLMRSKVAVFGLGGVGSFAAEGLARAGVGEFYLVDFDVVDITNINRQIHALSGTVGRPKVLLMAERIGQINPAARVTALQKRYVAGEGEGLIPADADYLVDAIDDVAAKADLIFRAVRMGIPVISAMGAGNKLDPGKFEVADISCTSTCPLARAVRRKLKAAGIGQGVKAVYSREKPVKPAKDCFDLNARRIPGSISFVPSVAGLLMAGEVVRDLLDKNR</sequence>
<dbReference type="KEGG" id="pth:PTH_1050"/>
<protein>
    <submittedName>
        <fullName evidence="2">Dinucleotide-utilizing enzymes</fullName>
    </submittedName>
</protein>
<dbReference type="eggNOG" id="COG1179">
    <property type="taxonomic scope" value="Bacteria"/>
</dbReference>
<reference evidence="3" key="1">
    <citation type="journal article" date="2008" name="Genome Res.">
        <title>The genome of Pelotomaculum thermopropionicum reveals niche-associated evolution in anaerobic microbiota.</title>
        <authorList>
            <person name="Kosaka T."/>
            <person name="Kato S."/>
            <person name="Shimoyama T."/>
            <person name="Ishii S."/>
            <person name="Abe T."/>
            <person name="Watanabe K."/>
        </authorList>
    </citation>
    <scope>NUCLEOTIDE SEQUENCE [LARGE SCALE GENOMIC DNA]</scope>
    <source>
        <strain evidence="3">DSM 13744 / JCM 10971 / SI</strain>
    </source>
</reference>
<dbReference type="InterPro" id="IPR000594">
    <property type="entry name" value="ThiF_NAD_FAD-bd"/>
</dbReference>
<proteinExistence type="predicted"/>
<keyword evidence="3" id="KW-1185">Reference proteome</keyword>
<dbReference type="InterPro" id="IPR045886">
    <property type="entry name" value="ThiF/MoeB/HesA"/>
</dbReference>
<dbReference type="PANTHER" id="PTHR43267">
    <property type="entry name" value="TRNA THREONYLCARBAMOYLADENOSINE DEHYDRATASE"/>
    <property type="match status" value="1"/>
</dbReference>
<name>A5D3E4_PELTS</name>
<dbReference type="SUPFAM" id="SSF69572">
    <property type="entry name" value="Activating enzymes of the ubiquitin-like proteins"/>
    <property type="match status" value="1"/>
</dbReference>
<dbReference type="Pfam" id="PF00899">
    <property type="entry name" value="ThiF"/>
    <property type="match status" value="1"/>
</dbReference>
<dbReference type="AlphaFoldDB" id="A5D3E4"/>
<dbReference type="GO" id="GO:0008641">
    <property type="term" value="F:ubiquitin-like modifier activating enzyme activity"/>
    <property type="evidence" value="ECO:0007669"/>
    <property type="project" value="InterPro"/>
</dbReference>
<accession>A5D3E4</accession>
<dbReference type="HOGENOM" id="CLU_013325_4_1_9"/>
<dbReference type="GO" id="GO:0061503">
    <property type="term" value="F:tRNA threonylcarbamoyladenosine dehydratase"/>
    <property type="evidence" value="ECO:0007669"/>
    <property type="project" value="TreeGrafter"/>
</dbReference>
<dbReference type="CDD" id="cd00755">
    <property type="entry name" value="YgdL_like"/>
    <property type="match status" value="1"/>
</dbReference>
<dbReference type="PANTHER" id="PTHR43267:SF1">
    <property type="entry name" value="TRNA THREONYLCARBAMOYLADENOSINE DEHYDRATASE"/>
    <property type="match status" value="1"/>
</dbReference>
<dbReference type="STRING" id="370438.PTH_1050"/>
<dbReference type="Gene3D" id="3.40.50.720">
    <property type="entry name" value="NAD(P)-binding Rossmann-like Domain"/>
    <property type="match status" value="1"/>
</dbReference>
<gene>
    <name evidence="2" type="ordered locus">PTH_1050</name>
</gene>
<feature type="domain" description="THIF-type NAD/FAD binding fold" evidence="1">
    <location>
        <begin position="71"/>
        <end position="301"/>
    </location>
</feature>
<dbReference type="InterPro" id="IPR035985">
    <property type="entry name" value="Ubiquitin-activating_enz"/>
</dbReference>